<gene>
    <name evidence="1" type="ORF">BN970_01456</name>
</gene>
<dbReference type="Proteomes" id="UP000182227">
    <property type="component" value="Unassembled WGS sequence"/>
</dbReference>
<proteinExistence type="predicted"/>
<evidence type="ECO:0000313" key="1">
    <source>
        <dbReference type="EMBL" id="CQD07619.1"/>
    </source>
</evidence>
<keyword evidence="1" id="KW-0378">Hydrolase</keyword>
<dbReference type="EMBL" id="CTEF01000001">
    <property type="protein sequence ID" value="CQD07619.1"/>
    <property type="molecule type" value="Genomic_DNA"/>
</dbReference>
<dbReference type="AlphaFoldDB" id="A0A0U1D3U0"/>
<dbReference type="GO" id="GO:0016787">
    <property type="term" value="F:hydrolase activity"/>
    <property type="evidence" value="ECO:0007669"/>
    <property type="project" value="UniProtKB-KW"/>
</dbReference>
<name>A0A0U1D3U0_9MYCO</name>
<protein>
    <submittedName>
        <fullName evidence="1">Glycoside hydrolase family protein</fullName>
    </submittedName>
</protein>
<organism evidence="1 2">
    <name type="scientific">Mycolicibacterium conceptionense</name>
    <dbReference type="NCBI Taxonomy" id="451644"/>
    <lineage>
        <taxon>Bacteria</taxon>
        <taxon>Bacillati</taxon>
        <taxon>Actinomycetota</taxon>
        <taxon>Actinomycetes</taxon>
        <taxon>Mycobacteriales</taxon>
        <taxon>Mycobacteriaceae</taxon>
        <taxon>Mycolicibacterium</taxon>
    </lineage>
</organism>
<sequence>MHVTSVETTELFAGPEDAPRQLVRVRYEACAAPTPVPDQRGRPFG</sequence>
<reference evidence="1 2" key="1">
    <citation type="submission" date="2015-03" db="EMBL/GenBank/DDBJ databases">
        <authorList>
            <person name="Murphy D."/>
        </authorList>
    </citation>
    <scope>NUCLEOTIDE SEQUENCE [LARGE SCALE GENOMIC DNA]</scope>
    <source>
        <strain evidence="1 2">D16</strain>
    </source>
</reference>
<evidence type="ECO:0000313" key="2">
    <source>
        <dbReference type="Proteomes" id="UP000182227"/>
    </source>
</evidence>
<accession>A0A0U1D3U0</accession>